<evidence type="ECO:0000313" key="4">
    <source>
        <dbReference type="Proteomes" id="UP000323221"/>
    </source>
</evidence>
<evidence type="ECO:0000313" key="3">
    <source>
        <dbReference type="EMBL" id="KAA6433059.1"/>
    </source>
</evidence>
<organism evidence="3 4">
    <name type="scientific">Agrococcus sediminis</name>
    <dbReference type="NCBI Taxonomy" id="2599924"/>
    <lineage>
        <taxon>Bacteria</taxon>
        <taxon>Bacillati</taxon>
        <taxon>Actinomycetota</taxon>
        <taxon>Actinomycetes</taxon>
        <taxon>Micrococcales</taxon>
        <taxon>Microbacteriaceae</taxon>
        <taxon>Agrococcus</taxon>
    </lineage>
</organism>
<feature type="compositionally biased region" description="Basic and acidic residues" evidence="1">
    <location>
        <begin position="269"/>
        <end position="283"/>
    </location>
</feature>
<evidence type="ECO:0000256" key="1">
    <source>
        <dbReference type="SAM" id="MobiDB-lite"/>
    </source>
</evidence>
<feature type="compositionally biased region" description="Basic and acidic residues" evidence="1">
    <location>
        <begin position="335"/>
        <end position="352"/>
    </location>
</feature>
<dbReference type="Pfam" id="PF00583">
    <property type="entry name" value="Acetyltransf_1"/>
    <property type="match status" value="1"/>
</dbReference>
<dbReference type="EMBL" id="VOIR01000014">
    <property type="protein sequence ID" value="KAA6433059.1"/>
    <property type="molecule type" value="Genomic_DNA"/>
</dbReference>
<feature type="compositionally biased region" description="Basic and acidic residues" evidence="1">
    <location>
        <begin position="291"/>
        <end position="310"/>
    </location>
</feature>
<proteinExistence type="predicted"/>
<dbReference type="SUPFAM" id="SSF55729">
    <property type="entry name" value="Acyl-CoA N-acyltransferases (Nat)"/>
    <property type="match status" value="2"/>
</dbReference>
<feature type="compositionally biased region" description="Low complexity" evidence="1">
    <location>
        <begin position="322"/>
        <end position="333"/>
    </location>
</feature>
<dbReference type="AlphaFoldDB" id="A0A5M8QAT5"/>
<evidence type="ECO:0000259" key="2">
    <source>
        <dbReference type="PROSITE" id="PS51186"/>
    </source>
</evidence>
<sequence>MPAGTVPVRAAEPHADRHPPLPAAREPRRARRGRRRASSLARVQRAQPRPALHRGRLCEHARRAPRVAAAHPRRPRRPPAGLGRRRPRRGPHDVRTAARLGRHDRGDRRARAPAAARRAARGGGGARRPRARGGGPRRPHDDRGVGDRRGDRPRDGQDRLRRRRPGGARHRAARRARLRARAGLPRLGRRARGAARPRRAARGGARTGERVRARALAGRDACRAPREHARAARAHVDRRPGRRARPGARDVGRRAARGVRAVEAGGRPHAADRRRPRARDGRARRLHHAHPAHERRDRPAARHARHDAAPRPRPRHAHEARQPAAAARAAARPRAGRDLERRGEPSDARRERGIRVPARRLRGAVAVEGAAAVTGHRELEWIELQRPADDFDEPALALVARYADTANRVTQHFWGDEAFDTTVDELVAKLRHDEDSVSRRFLIVEDGVDVARCVAAIGREEGARAAYLSAWVVPEARGRGIGRSLMERLERVGAELGATSLQVWVDHRPPAEGDAGLAPESGHGAIAADAPAHLLTSLGYRLEQVERISELDVERAQHELERHRADASARAGEAYEVRSWEGATPPELRDAMAALHARMATDAPAAGLDVDEETWNAARLQRYEAEMAEAGQTPLQAAALHRATGEAVAFTILVLPEPGKPAFQEDTLVHADHRGHRLGMLVKAENLLQLGRRHPDRTRVITWNAEENRPMLAVNEALGFAPIGVEGGWQRRLRAGDEEGTAAPGTMSA</sequence>
<dbReference type="PROSITE" id="PS51186">
    <property type="entry name" value="GNAT"/>
    <property type="match status" value="1"/>
</dbReference>
<keyword evidence="4" id="KW-1185">Reference proteome</keyword>
<dbReference type="Gene3D" id="3.40.630.30">
    <property type="match status" value="1"/>
</dbReference>
<gene>
    <name evidence="3" type="ORF">FQ330_08900</name>
</gene>
<dbReference type="CDD" id="cd04301">
    <property type="entry name" value="NAT_SF"/>
    <property type="match status" value="1"/>
</dbReference>
<feature type="compositionally biased region" description="Low complexity" evidence="1">
    <location>
        <begin position="258"/>
        <end position="268"/>
    </location>
</feature>
<feature type="region of interest" description="Disordered" evidence="1">
    <location>
        <begin position="1"/>
        <end position="352"/>
    </location>
</feature>
<feature type="compositionally biased region" description="Basic residues" evidence="1">
    <location>
        <begin position="71"/>
        <end position="89"/>
    </location>
</feature>
<dbReference type="GO" id="GO:0016747">
    <property type="term" value="F:acyltransferase activity, transferring groups other than amino-acyl groups"/>
    <property type="evidence" value="ECO:0007669"/>
    <property type="project" value="InterPro"/>
</dbReference>
<name>A0A5M8QAT5_9MICO</name>
<feature type="compositionally biased region" description="Basic residues" evidence="1">
    <location>
        <begin position="28"/>
        <end position="37"/>
    </location>
</feature>
<protein>
    <submittedName>
        <fullName evidence="3">GNAT family N-acetyltransferase</fullName>
    </submittedName>
</protein>
<feature type="domain" description="N-acetyltransferase" evidence="2">
    <location>
        <begin position="398"/>
        <end position="566"/>
    </location>
</feature>
<dbReference type="InterPro" id="IPR000182">
    <property type="entry name" value="GNAT_dom"/>
</dbReference>
<dbReference type="Proteomes" id="UP000323221">
    <property type="component" value="Unassembled WGS sequence"/>
</dbReference>
<feature type="compositionally biased region" description="Basic residues" evidence="1">
    <location>
        <begin position="160"/>
        <end position="180"/>
    </location>
</feature>
<feature type="compositionally biased region" description="Basic and acidic residues" evidence="1">
    <location>
        <begin position="220"/>
        <end position="239"/>
    </location>
</feature>
<dbReference type="InterPro" id="IPR016181">
    <property type="entry name" value="Acyl_CoA_acyltransferase"/>
</dbReference>
<dbReference type="OrthoDB" id="4119890at2"/>
<comment type="caution">
    <text evidence="3">The sequence shown here is derived from an EMBL/GenBank/DDBJ whole genome shotgun (WGS) entry which is preliminary data.</text>
</comment>
<keyword evidence="3" id="KW-0808">Transferase</keyword>
<feature type="compositionally biased region" description="Basic and acidic residues" evidence="1">
    <location>
        <begin position="138"/>
        <end position="159"/>
    </location>
</feature>
<feature type="compositionally biased region" description="Basic residues" evidence="1">
    <location>
        <begin position="127"/>
        <end position="137"/>
    </location>
</feature>
<feature type="compositionally biased region" description="Basic and acidic residues" evidence="1">
    <location>
        <begin position="90"/>
        <end position="110"/>
    </location>
</feature>
<feature type="compositionally biased region" description="Basic residues" evidence="1">
    <location>
        <begin position="187"/>
        <end position="201"/>
    </location>
</feature>
<accession>A0A5M8QAT5</accession>
<reference evidence="3 4" key="1">
    <citation type="submission" date="2019-08" db="EMBL/GenBank/DDBJ databases">
        <title>Agrococcus lahaulensis sp. nov., isolated from a cold desert of the Indian Himalayas.</title>
        <authorList>
            <person name="Qu J.H."/>
        </authorList>
    </citation>
    <scope>NUCLEOTIDE SEQUENCE [LARGE SCALE GENOMIC DNA]</scope>
    <source>
        <strain evidence="3 4">NS18</strain>
    </source>
</reference>